<proteinExistence type="predicted"/>
<protein>
    <submittedName>
        <fullName evidence="1">Uncharacterized protein</fullName>
    </submittedName>
</protein>
<evidence type="ECO:0000313" key="1">
    <source>
        <dbReference type="EMBL" id="EES53605.1"/>
    </source>
</evidence>
<accession>C6HUZ4</accession>
<organism evidence="1 2">
    <name type="scientific">Leptospirillum ferrodiazotrophum</name>
    <dbReference type="NCBI Taxonomy" id="412449"/>
    <lineage>
        <taxon>Bacteria</taxon>
        <taxon>Pseudomonadati</taxon>
        <taxon>Nitrospirota</taxon>
        <taxon>Nitrospiria</taxon>
        <taxon>Nitrospirales</taxon>
        <taxon>Nitrospiraceae</taxon>
        <taxon>Leptospirillum</taxon>
    </lineage>
</organism>
<dbReference type="AlphaFoldDB" id="C6HUZ4"/>
<keyword evidence="2" id="KW-1185">Reference proteome</keyword>
<reference evidence="1 2" key="1">
    <citation type="journal article" date="2009" name="Appl. Environ. Microbiol.">
        <title>Community genomic and proteomic analyses of chemoautotrophic iron-oxidizing "Leptospirillum rubarum" (Group II) and "Leptospirillum ferrodiazotrophum" (Group III) bacteria in acid mine drainage biofilms.</title>
        <authorList>
            <person name="Goltsman D.S."/>
            <person name="Denef V.J."/>
            <person name="Singer S.W."/>
            <person name="VerBerkmoes N.C."/>
            <person name="Lefsrud M."/>
            <person name="Mueller R.S."/>
            <person name="Dick G.J."/>
            <person name="Sun C.L."/>
            <person name="Wheeler K.E."/>
            <person name="Zemla A."/>
            <person name="Baker B.J."/>
            <person name="Hauser L."/>
            <person name="Land M."/>
            <person name="Shah M.B."/>
            <person name="Thelen M.P."/>
            <person name="Hettich R.L."/>
            <person name="Banfield J.F."/>
        </authorList>
    </citation>
    <scope>NUCLEOTIDE SEQUENCE [LARGE SCALE GENOMIC DNA]</scope>
</reference>
<dbReference type="EMBL" id="GG693859">
    <property type="protein sequence ID" value="EES53605.1"/>
    <property type="molecule type" value="Genomic_DNA"/>
</dbReference>
<dbReference type="Proteomes" id="UP000009374">
    <property type="component" value="Unassembled WGS sequence"/>
</dbReference>
<gene>
    <name evidence="1" type="ORF">UBAL3_74420062</name>
</gene>
<name>C6HUZ4_9BACT</name>
<evidence type="ECO:0000313" key="2">
    <source>
        <dbReference type="Proteomes" id="UP000009374"/>
    </source>
</evidence>
<sequence length="82" mass="8994">MIRTSRSRTRLLGPIRAVRVFLPNQPAPSGEPSLPVMVPLLPITTSDLFPFHPWKSLALDVSGLGDLRNGFPQTVREGAMES</sequence>